<dbReference type="PATRIC" id="fig|1265818.5.peg.474"/>
<reference evidence="1 2" key="1">
    <citation type="journal article" date="2014" name="Int. J. Syst. Evol. Microbiol.">
        <title>Listeria floridensis sp. nov., Listeria aquatica sp. nov., Listeria cornellensis sp. nov., Listeria riparia sp. nov. and Listeria grandensis sp. nov., from agricultural and natural environments.</title>
        <authorList>
            <person name="den Bakker H.C."/>
            <person name="Warchocki S."/>
            <person name="Wright E.M."/>
            <person name="Allred A.F."/>
            <person name="Ahlstrom C."/>
            <person name="Manuel C.S."/>
            <person name="Stasiewicz M.J."/>
            <person name="Burrell A."/>
            <person name="Roof S."/>
            <person name="Strawn L."/>
            <person name="Fortes E.D."/>
            <person name="Nightingale K.K."/>
            <person name="Kephart D."/>
            <person name="Wiedmann M."/>
        </authorList>
    </citation>
    <scope>NUCLEOTIDE SEQUENCE [LARGE SCALE GENOMIC DNA]</scope>
    <source>
        <strain evidence="1 2">FSL S10-1188</strain>
    </source>
</reference>
<comment type="caution">
    <text evidence="1">The sequence shown here is derived from an EMBL/GenBank/DDBJ whole genome shotgun (WGS) entry which is preliminary data.</text>
</comment>
<dbReference type="AlphaFoldDB" id="W7B2S5"/>
<dbReference type="EMBL" id="AOCG01000002">
    <property type="protein sequence ID" value="EUJ21534.1"/>
    <property type="molecule type" value="Genomic_DNA"/>
</dbReference>
<dbReference type="OrthoDB" id="2808635at2"/>
<sequence>MYLHHQKPENKLQKKLKEAVDNEIRVVDLETVDYFKINEDILALFMPYYSPVVLHEIDEFCVRNNKKLFVTYVDGDEGIILPLMANDGLCYNDYEIMRESSLHNLLDYQVMKEHLISKKVDMKIHAFKWEYVLISSLLILKRHLEKTLINSFAYSIDIERFIITKTKLFRFPKNSLSQSDINIKHPFI</sequence>
<proteinExistence type="predicted"/>
<evidence type="ECO:0000313" key="1">
    <source>
        <dbReference type="EMBL" id="EUJ21534.1"/>
    </source>
</evidence>
<accession>W7B2S5</accession>
<dbReference type="Proteomes" id="UP000019246">
    <property type="component" value="Unassembled WGS sequence"/>
</dbReference>
<gene>
    <name evidence="1" type="ORF">MAQA_02347</name>
</gene>
<dbReference type="STRING" id="1265818.MAQA_02347"/>
<dbReference type="RefSeq" id="WP_036070773.1">
    <property type="nucleotide sequence ID" value="NZ_AOCG01000002.1"/>
</dbReference>
<protein>
    <submittedName>
        <fullName evidence="1">Uncharacterized protein</fullName>
    </submittedName>
</protein>
<name>W7B2S5_9LIST</name>
<organism evidence="1 2">
    <name type="scientific">Listeria aquatica FSL S10-1188</name>
    <dbReference type="NCBI Taxonomy" id="1265818"/>
    <lineage>
        <taxon>Bacteria</taxon>
        <taxon>Bacillati</taxon>
        <taxon>Bacillota</taxon>
        <taxon>Bacilli</taxon>
        <taxon>Bacillales</taxon>
        <taxon>Listeriaceae</taxon>
        <taxon>Listeria</taxon>
    </lineage>
</organism>
<keyword evidence="2" id="KW-1185">Reference proteome</keyword>
<evidence type="ECO:0000313" key="2">
    <source>
        <dbReference type="Proteomes" id="UP000019246"/>
    </source>
</evidence>